<protein>
    <submittedName>
        <fullName evidence="1">Ankyrin repeat protein</fullName>
    </submittedName>
</protein>
<evidence type="ECO:0000313" key="2">
    <source>
        <dbReference type="Proteomes" id="UP000202511"/>
    </source>
</evidence>
<dbReference type="GeneID" id="23462407"/>
<dbReference type="EMBL" id="KP136319">
    <property type="protein sequence ID" value="AJF97490.1"/>
    <property type="molecule type" value="Genomic_DNA"/>
</dbReference>
<sequence length="260" mass="28569">MDLPLEFAQGDPPLSAGNSAQQRCTDIASLKPHQMYKRVRYSHLMTTVAPWDELDEELVGEIARHSSRVMWSSMEHVCRKWRRAIVAVRATSGRWSPAAWFAHSITARRARAVDDLKPHFVAHGWHKDAVSSGRRRWTCIVAHNGWLSLLKWAHALDRLCAEPAADEAASTGNLTLLAWLASVGASCVNNGALYYAAAAGGHVHVLEWLYEAGHRPSAPTLARPLLEPDNSPPSNGCAPTVASGTYARAWPLRVVAILMC</sequence>
<organism evidence="1 2">
    <name type="scientific">Pandoravirus inopinatum</name>
    <dbReference type="NCBI Taxonomy" id="1605721"/>
    <lineage>
        <taxon>Viruses</taxon>
        <taxon>Pandoravirus</taxon>
    </lineage>
</organism>
<dbReference type="RefSeq" id="YP_009119725.1">
    <property type="nucleotide sequence ID" value="NC_026440.1"/>
</dbReference>
<name>A0A0B5J6S8_9VIRU</name>
<dbReference type="KEGG" id="vg:23462407"/>
<dbReference type="Proteomes" id="UP000202511">
    <property type="component" value="Segment"/>
</dbReference>
<reference evidence="1 2" key="1">
    <citation type="journal article" date="2015" name="Parasitol. Res.">
        <title>Viruses in close associations with free-living amoebae.</title>
        <authorList>
            <person name="Scheid P."/>
        </authorList>
    </citation>
    <scope>NUCLEOTIDE SEQUENCE [LARGE SCALE GENOMIC DNA]</scope>
    <source>
        <strain evidence="1">KlaHel</strain>
    </source>
</reference>
<evidence type="ECO:0000313" key="1">
    <source>
        <dbReference type="EMBL" id="AJF97490.1"/>
    </source>
</evidence>
<accession>A0A0B5J6S8</accession>
<proteinExistence type="predicted"/>